<feature type="compositionally biased region" description="Basic and acidic residues" evidence="1">
    <location>
        <begin position="16"/>
        <end position="28"/>
    </location>
</feature>
<evidence type="ECO:0000256" key="1">
    <source>
        <dbReference type="SAM" id="MobiDB-lite"/>
    </source>
</evidence>
<evidence type="ECO:0000313" key="3">
    <source>
        <dbReference type="EMBL" id="CAK5262302.1"/>
    </source>
</evidence>
<comment type="caution">
    <text evidence="3">The sequence shown here is derived from an EMBL/GenBank/DDBJ whole genome shotgun (WGS) entry which is preliminary data.</text>
</comment>
<dbReference type="Gene3D" id="3.30.70.330">
    <property type="match status" value="1"/>
</dbReference>
<proteinExistence type="predicted"/>
<protein>
    <recommendedName>
        <fullName evidence="2">RRM domain-containing protein</fullName>
    </recommendedName>
</protein>
<dbReference type="AlphaFoldDB" id="A0AAD2JUB3"/>
<feature type="compositionally biased region" description="Basic residues" evidence="1">
    <location>
        <begin position="1"/>
        <end position="15"/>
    </location>
</feature>
<evidence type="ECO:0000259" key="2">
    <source>
        <dbReference type="Pfam" id="PF00076"/>
    </source>
</evidence>
<keyword evidence="4" id="KW-1185">Reference proteome</keyword>
<organism evidence="3 4">
    <name type="scientific">Mycena citricolor</name>
    <dbReference type="NCBI Taxonomy" id="2018698"/>
    <lineage>
        <taxon>Eukaryota</taxon>
        <taxon>Fungi</taxon>
        <taxon>Dikarya</taxon>
        <taxon>Basidiomycota</taxon>
        <taxon>Agaricomycotina</taxon>
        <taxon>Agaricomycetes</taxon>
        <taxon>Agaricomycetidae</taxon>
        <taxon>Agaricales</taxon>
        <taxon>Marasmiineae</taxon>
        <taxon>Mycenaceae</taxon>
        <taxon>Mycena</taxon>
    </lineage>
</organism>
<dbReference type="InterPro" id="IPR000504">
    <property type="entry name" value="RRM_dom"/>
</dbReference>
<feature type="domain" description="RRM" evidence="2">
    <location>
        <begin position="127"/>
        <end position="192"/>
    </location>
</feature>
<dbReference type="Pfam" id="PF00076">
    <property type="entry name" value="RRM_1"/>
    <property type="match status" value="1"/>
</dbReference>
<sequence length="296" mass="31684">MGRQRSTGKRAAVKHRQIEVHAREDGSPHSHVVPSGKPKLGGTLGVNRFRCPSASEPSLPPSVAESNTVDAPLAFVSASAPAASTRATRSHSKALRSNASAGPSRTTLPALSRTYPVGRQTKGQTHLYVGNLDPQIQLSQVKAHFSNCGGVICDARFSLAGSEDMYAQLMFDTPAAVHAALKMYGSQIDGFPLPIVVTPTVNELHEAVRRPGAHGLVAESDVDSLCRLQRARLARPGLPVSMTPGTVHRLTASGMQQVPLHLATTLCCEDFKPSVRRRVVKTAKRLWNGQTLLTQT</sequence>
<accession>A0AAD2JUB3</accession>
<dbReference type="CDD" id="cd00590">
    <property type="entry name" value="RRM_SF"/>
    <property type="match status" value="1"/>
</dbReference>
<reference evidence="3" key="1">
    <citation type="submission" date="2023-11" db="EMBL/GenBank/DDBJ databases">
        <authorList>
            <person name="De Vega J J."/>
            <person name="De Vega J J."/>
        </authorList>
    </citation>
    <scope>NUCLEOTIDE SEQUENCE</scope>
</reference>
<evidence type="ECO:0000313" key="4">
    <source>
        <dbReference type="Proteomes" id="UP001295794"/>
    </source>
</evidence>
<dbReference type="Proteomes" id="UP001295794">
    <property type="component" value="Unassembled WGS sequence"/>
</dbReference>
<dbReference type="GO" id="GO:0003723">
    <property type="term" value="F:RNA binding"/>
    <property type="evidence" value="ECO:0007669"/>
    <property type="project" value="InterPro"/>
</dbReference>
<feature type="region of interest" description="Disordered" evidence="1">
    <location>
        <begin position="80"/>
        <end position="110"/>
    </location>
</feature>
<dbReference type="InterPro" id="IPR035979">
    <property type="entry name" value="RBD_domain_sf"/>
</dbReference>
<dbReference type="SUPFAM" id="SSF54928">
    <property type="entry name" value="RNA-binding domain, RBD"/>
    <property type="match status" value="1"/>
</dbReference>
<dbReference type="EMBL" id="CAVNYO010000013">
    <property type="protein sequence ID" value="CAK5262302.1"/>
    <property type="molecule type" value="Genomic_DNA"/>
</dbReference>
<name>A0AAD2JUB3_9AGAR</name>
<dbReference type="InterPro" id="IPR012677">
    <property type="entry name" value="Nucleotide-bd_a/b_plait_sf"/>
</dbReference>
<feature type="region of interest" description="Disordered" evidence="1">
    <location>
        <begin position="1"/>
        <end position="41"/>
    </location>
</feature>
<feature type="compositionally biased region" description="Polar residues" evidence="1">
    <location>
        <begin position="95"/>
        <end position="109"/>
    </location>
</feature>
<gene>
    <name evidence="3" type="ORF">MYCIT1_LOCUS900</name>
</gene>